<feature type="transmembrane region" description="Helical" evidence="1">
    <location>
        <begin position="21"/>
        <end position="41"/>
    </location>
</feature>
<keyword evidence="3" id="KW-1185">Reference proteome</keyword>
<organism evidence="2 3">
    <name type="scientific">Mycobacterium phage Myrna</name>
    <dbReference type="NCBI Taxonomy" id="546805"/>
    <lineage>
        <taxon>Viruses</taxon>
        <taxon>Duplodnaviria</taxon>
        <taxon>Heunggongvirae</taxon>
        <taxon>Uroviricota</taxon>
        <taxon>Caudoviricetes</taxon>
        <taxon>Ceeclamvirinae</taxon>
        <taxon>Myrnavirus</taxon>
        <taxon>Myrnavirus myrna</taxon>
    </lineage>
</organism>
<dbReference type="KEGG" id="vg:6920761"/>
<keyword evidence="1" id="KW-0812">Transmembrane</keyword>
<dbReference type="GeneID" id="6920761"/>
<dbReference type="RefSeq" id="YP_002224975.1">
    <property type="nucleotide sequence ID" value="NC_011273.1"/>
</dbReference>
<dbReference type="EMBL" id="EU826466">
    <property type="protein sequence ID" value="ACH62065.1"/>
    <property type="molecule type" value="Genomic_DNA"/>
</dbReference>
<protein>
    <submittedName>
        <fullName evidence="2">Uncharacterized protein</fullName>
    </submittedName>
</protein>
<name>B5LJ68_9CAUD</name>
<keyword evidence="1" id="KW-0472">Membrane</keyword>
<accession>B5LJ68</accession>
<evidence type="ECO:0000313" key="3">
    <source>
        <dbReference type="Proteomes" id="UP000001849"/>
    </source>
</evidence>
<keyword evidence="1" id="KW-1133">Transmembrane helix</keyword>
<reference evidence="2 3" key="1">
    <citation type="submission" date="2008-06" db="EMBL/GenBank/DDBJ databases">
        <authorList>
            <person name="Smith A.L."/>
            <person name="Paladin E.C."/>
            <person name="Jacobs-Sera D."/>
            <person name="Hendirx R.W."/>
            <person name="Hatfull G.F."/>
        </authorList>
    </citation>
    <scope>NUCLEOTIDE SEQUENCE [LARGE SCALE GENOMIC DNA]</scope>
</reference>
<sequence length="87" mass="9475">MRRLERDENGRITTVGRVQRLEGIVQVQALVLLVAVLMAVMSGCAQQTTASDTDIASTIVTDPRTGKQCTMWVYNDSSDGANMQVVC</sequence>
<gene>
    <name evidence="2" type="primary">57</name>
    <name evidence="2" type="ORF">MYRNA_57</name>
</gene>
<proteinExistence type="predicted"/>
<evidence type="ECO:0000256" key="1">
    <source>
        <dbReference type="SAM" id="Phobius"/>
    </source>
</evidence>
<evidence type="ECO:0000313" key="2">
    <source>
        <dbReference type="EMBL" id="ACH62065.1"/>
    </source>
</evidence>
<dbReference type="Proteomes" id="UP000001849">
    <property type="component" value="Segment"/>
</dbReference>